<dbReference type="HOGENOM" id="CLU_2622869_0_0_1"/>
<proteinExistence type="predicted"/>
<dbReference type="AlphaFoldDB" id="A0A0C3FEE4"/>
<evidence type="ECO:0000313" key="2">
    <source>
        <dbReference type="Proteomes" id="UP000054166"/>
    </source>
</evidence>
<dbReference type="EMBL" id="KN832993">
    <property type="protein sequence ID" value="KIM82790.1"/>
    <property type="molecule type" value="Genomic_DNA"/>
</dbReference>
<gene>
    <name evidence="1" type="ORF">PILCRDRAFT_820076</name>
</gene>
<name>A0A0C3FEE4_PILCF</name>
<evidence type="ECO:0000313" key="1">
    <source>
        <dbReference type="EMBL" id="KIM82790.1"/>
    </source>
</evidence>
<reference evidence="1 2" key="1">
    <citation type="submission" date="2014-04" db="EMBL/GenBank/DDBJ databases">
        <authorList>
            <consortium name="DOE Joint Genome Institute"/>
            <person name="Kuo A."/>
            <person name="Tarkka M."/>
            <person name="Buscot F."/>
            <person name="Kohler A."/>
            <person name="Nagy L.G."/>
            <person name="Floudas D."/>
            <person name="Copeland A."/>
            <person name="Barry K.W."/>
            <person name="Cichocki N."/>
            <person name="Veneault-Fourrey C."/>
            <person name="LaButti K."/>
            <person name="Lindquist E.A."/>
            <person name="Lipzen A."/>
            <person name="Lundell T."/>
            <person name="Morin E."/>
            <person name="Murat C."/>
            <person name="Sun H."/>
            <person name="Tunlid A."/>
            <person name="Henrissat B."/>
            <person name="Grigoriev I.V."/>
            <person name="Hibbett D.S."/>
            <person name="Martin F."/>
            <person name="Nordberg H.P."/>
            <person name="Cantor M.N."/>
            <person name="Hua S.X."/>
        </authorList>
    </citation>
    <scope>NUCLEOTIDE SEQUENCE [LARGE SCALE GENOMIC DNA]</scope>
    <source>
        <strain evidence="1 2">F 1598</strain>
    </source>
</reference>
<protein>
    <submittedName>
        <fullName evidence="1">Uncharacterized protein</fullName>
    </submittedName>
</protein>
<keyword evidence="2" id="KW-1185">Reference proteome</keyword>
<organism evidence="1 2">
    <name type="scientific">Piloderma croceum (strain F 1598)</name>
    <dbReference type="NCBI Taxonomy" id="765440"/>
    <lineage>
        <taxon>Eukaryota</taxon>
        <taxon>Fungi</taxon>
        <taxon>Dikarya</taxon>
        <taxon>Basidiomycota</taxon>
        <taxon>Agaricomycotina</taxon>
        <taxon>Agaricomycetes</taxon>
        <taxon>Agaricomycetidae</taxon>
        <taxon>Atheliales</taxon>
        <taxon>Atheliaceae</taxon>
        <taxon>Piloderma</taxon>
    </lineage>
</organism>
<reference evidence="2" key="2">
    <citation type="submission" date="2015-01" db="EMBL/GenBank/DDBJ databases">
        <title>Evolutionary Origins and Diversification of the Mycorrhizal Mutualists.</title>
        <authorList>
            <consortium name="DOE Joint Genome Institute"/>
            <consortium name="Mycorrhizal Genomics Consortium"/>
            <person name="Kohler A."/>
            <person name="Kuo A."/>
            <person name="Nagy L.G."/>
            <person name="Floudas D."/>
            <person name="Copeland A."/>
            <person name="Barry K.W."/>
            <person name="Cichocki N."/>
            <person name="Veneault-Fourrey C."/>
            <person name="LaButti K."/>
            <person name="Lindquist E.A."/>
            <person name="Lipzen A."/>
            <person name="Lundell T."/>
            <person name="Morin E."/>
            <person name="Murat C."/>
            <person name="Riley R."/>
            <person name="Ohm R."/>
            <person name="Sun H."/>
            <person name="Tunlid A."/>
            <person name="Henrissat B."/>
            <person name="Grigoriev I.V."/>
            <person name="Hibbett D.S."/>
            <person name="Martin F."/>
        </authorList>
    </citation>
    <scope>NUCLEOTIDE SEQUENCE [LARGE SCALE GENOMIC DNA]</scope>
    <source>
        <strain evidence="2">F 1598</strain>
    </source>
</reference>
<dbReference type="Proteomes" id="UP000054166">
    <property type="component" value="Unassembled WGS sequence"/>
</dbReference>
<accession>A0A0C3FEE4</accession>
<sequence>MDPNPITSNLLSTSPAKEEEATEVLGRLLKGKVKLDRKDMQAISIGSLDACDVPLGNELRVGAKAREIVEFWICKFGN</sequence>
<dbReference type="InParanoid" id="A0A0C3FEE4"/>